<sequence>MNNISLSEHAVDGKNTKNIKGRSLKSLFEIRRPKKKGLQRTNSLPAQPIPVKLDTDHIPNITRTIPLKYRERVRPHTLAGVCCDVDEENHSMKLHSVTEENRPESDLESGPATDQSQYVTVNLENYETEYELACDYLSDKDMSLTNTDEHILNSESSDIKPGPNMESIRYFLTLPKAQSCMALNSTEESRLDSPVEDIFRHEDNKSFSSILSCNNAEDLPFWLTNKSFIHKTTHDEEIPSEENIVNEDIEKHHDSEENANIQQDLEKSSIKKPLFMKNTEGRSSRNKVQRKRTGIMLKEKSVKEIASTFEGFRDANNNGATENYRKSLIQEMDRANDRMLKDGFDSNMYLSMESLNIEDTEEEKCDDILPELEHIDYKEIEARNINMRHKIGFEDKSDIFGTMAFNDNIEDGLYFVEAYNRDNDELVICSLKFEKLKVTFSEIESEENFLKQIENQEALVINEGSESNDSKRSTIYSITSTESLEYFVNEEAQEEDNSCNSQRRETITDDKGVVRIERVNLFQDPINNENSSTSREISASEPEELPNNIMSFQYSELEHQIVIGAPIPKKSEIQYILEEILATERKYVKGLKQLLDDYYVFLFQFYPEKAKIIFGNIVDIYKLQSNFLETLEMYGPQLKGVTRAFIDYEVLFHHYPKYMRNAPKANATVRFLNDVLKTRQEELKNKLGISAYLVTPIQRLGKYTLFFGNIIKRLTKENQPTGEAEFALSIVKKYMRKGNDAVAIDSIEKNPIEPKYYGSFIMNEKFTILKPKRLDSTVFLFEQIIVFTYELDTDRYIYYKSIFTNDLRIATFDDSNQIHLTDFNKEKRYKSKCTFVLEAKNAKIRDTWKNEIEKILWNQLYKVKAKSIADYSKKTQSLPRNHKRKDEKKSVKANTIGDTKRSTSIGKSTFYQIT</sequence>
<comment type="caution">
    <text evidence="4">The sequence shown here is derived from an EMBL/GenBank/DDBJ whole genome shotgun (WGS) entry which is preliminary data.</text>
</comment>
<evidence type="ECO:0000256" key="2">
    <source>
        <dbReference type="SAM" id="MobiDB-lite"/>
    </source>
</evidence>
<dbReference type="GO" id="GO:0007411">
    <property type="term" value="P:axon guidance"/>
    <property type="evidence" value="ECO:0007669"/>
    <property type="project" value="TreeGrafter"/>
</dbReference>
<dbReference type="Pfam" id="PF22697">
    <property type="entry name" value="SOS1_NGEF_PH"/>
    <property type="match status" value="1"/>
</dbReference>
<dbReference type="PANTHER" id="PTHR22826:SF106">
    <property type="entry name" value="TRIO, ISOFORM A"/>
    <property type="match status" value="1"/>
</dbReference>
<dbReference type="OrthoDB" id="6152532at2759"/>
<dbReference type="GO" id="GO:0005737">
    <property type="term" value="C:cytoplasm"/>
    <property type="evidence" value="ECO:0007669"/>
    <property type="project" value="TreeGrafter"/>
</dbReference>
<gene>
    <name evidence="4" type="ORF">GWI33_003446</name>
</gene>
<feature type="region of interest" description="Disordered" evidence="2">
    <location>
        <begin position="95"/>
        <end position="115"/>
    </location>
</feature>
<dbReference type="EMBL" id="JAACXV010000019">
    <property type="protein sequence ID" value="KAF7286875.1"/>
    <property type="molecule type" value="Genomic_DNA"/>
</dbReference>
<organism evidence="4 5">
    <name type="scientific">Rhynchophorus ferrugineus</name>
    <name type="common">Red palm weevil</name>
    <name type="synonym">Curculio ferrugineus</name>
    <dbReference type="NCBI Taxonomy" id="354439"/>
    <lineage>
        <taxon>Eukaryota</taxon>
        <taxon>Metazoa</taxon>
        <taxon>Ecdysozoa</taxon>
        <taxon>Arthropoda</taxon>
        <taxon>Hexapoda</taxon>
        <taxon>Insecta</taxon>
        <taxon>Pterygota</taxon>
        <taxon>Neoptera</taxon>
        <taxon>Endopterygota</taxon>
        <taxon>Coleoptera</taxon>
        <taxon>Polyphaga</taxon>
        <taxon>Cucujiformia</taxon>
        <taxon>Curculionidae</taxon>
        <taxon>Dryophthorinae</taxon>
        <taxon>Rhynchophorus</taxon>
    </lineage>
</organism>
<dbReference type="SUPFAM" id="SSF50729">
    <property type="entry name" value="PH domain-like"/>
    <property type="match status" value="1"/>
</dbReference>
<evidence type="ECO:0000256" key="1">
    <source>
        <dbReference type="ARBA" id="ARBA00022658"/>
    </source>
</evidence>
<dbReference type="InterPro" id="IPR000219">
    <property type="entry name" value="DH_dom"/>
</dbReference>
<keyword evidence="1" id="KW-0344">Guanine-nucleotide releasing factor</keyword>
<dbReference type="PANTHER" id="PTHR22826">
    <property type="entry name" value="RHO GUANINE EXCHANGE FACTOR-RELATED"/>
    <property type="match status" value="1"/>
</dbReference>
<reference evidence="4" key="1">
    <citation type="submission" date="2020-08" db="EMBL/GenBank/DDBJ databases">
        <title>Genome sequencing and assembly of the red palm weevil Rhynchophorus ferrugineus.</title>
        <authorList>
            <person name="Dias G.B."/>
            <person name="Bergman C.M."/>
            <person name="Manee M."/>
        </authorList>
    </citation>
    <scope>NUCLEOTIDE SEQUENCE</scope>
    <source>
        <strain evidence="4">AA-2017</strain>
        <tissue evidence="4">Whole larva</tissue>
    </source>
</reference>
<keyword evidence="5" id="KW-1185">Reference proteome</keyword>
<dbReference type="Gene3D" id="2.30.29.30">
    <property type="entry name" value="Pleckstrin-homology domain (PH domain)/Phosphotyrosine-binding domain (PTB)"/>
    <property type="match status" value="1"/>
</dbReference>
<dbReference type="Gene3D" id="1.20.900.10">
    <property type="entry name" value="Dbl homology (DH) domain"/>
    <property type="match status" value="1"/>
</dbReference>
<feature type="region of interest" description="Disordered" evidence="2">
    <location>
        <begin position="874"/>
        <end position="900"/>
    </location>
</feature>
<evidence type="ECO:0000313" key="5">
    <source>
        <dbReference type="Proteomes" id="UP000625711"/>
    </source>
</evidence>
<accession>A0A834MN19</accession>
<feature type="compositionally biased region" description="Basic and acidic residues" evidence="2">
    <location>
        <begin position="95"/>
        <end position="105"/>
    </location>
</feature>
<dbReference type="GO" id="GO:0005085">
    <property type="term" value="F:guanyl-nucleotide exchange factor activity"/>
    <property type="evidence" value="ECO:0007669"/>
    <property type="project" value="UniProtKB-KW"/>
</dbReference>
<protein>
    <recommendedName>
        <fullName evidence="3">DH domain-containing protein</fullName>
    </recommendedName>
</protein>
<dbReference type="Proteomes" id="UP000625711">
    <property type="component" value="Unassembled WGS sequence"/>
</dbReference>
<dbReference type="GO" id="GO:0019898">
    <property type="term" value="C:extrinsic component of membrane"/>
    <property type="evidence" value="ECO:0007669"/>
    <property type="project" value="TreeGrafter"/>
</dbReference>
<dbReference type="InterPro" id="IPR011993">
    <property type="entry name" value="PH-like_dom_sf"/>
</dbReference>
<dbReference type="InterPro" id="IPR051336">
    <property type="entry name" value="RhoGEF_Guanine_NuclExch_SF"/>
</dbReference>
<evidence type="ECO:0000313" key="4">
    <source>
        <dbReference type="EMBL" id="KAF7286875.1"/>
    </source>
</evidence>
<dbReference type="AlphaFoldDB" id="A0A834MN19"/>
<name>A0A834MN19_RHYFE</name>
<dbReference type="InterPro" id="IPR055251">
    <property type="entry name" value="SOS1_NGEF_PH"/>
</dbReference>
<dbReference type="Pfam" id="PF00621">
    <property type="entry name" value="RhoGEF"/>
    <property type="match status" value="1"/>
</dbReference>
<dbReference type="SMART" id="SM00325">
    <property type="entry name" value="RhoGEF"/>
    <property type="match status" value="1"/>
</dbReference>
<proteinExistence type="predicted"/>
<feature type="domain" description="DH" evidence="3">
    <location>
        <begin position="572"/>
        <end position="741"/>
    </location>
</feature>
<evidence type="ECO:0000259" key="3">
    <source>
        <dbReference type="PROSITE" id="PS50010"/>
    </source>
</evidence>
<dbReference type="InterPro" id="IPR035899">
    <property type="entry name" value="DBL_dom_sf"/>
</dbReference>
<dbReference type="SUPFAM" id="SSF48065">
    <property type="entry name" value="DBL homology domain (DH-domain)"/>
    <property type="match status" value="1"/>
</dbReference>
<dbReference type="PROSITE" id="PS50010">
    <property type="entry name" value="DH_2"/>
    <property type="match status" value="1"/>
</dbReference>